<proteinExistence type="predicted"/>
<organism evidence="2 3">
    <name type="scientific">Pontibacillus chungwhensis</name>
    <dbReference type="NCBI Taxonomy" id="265426"/>
    <lineage>
        <taxon>Bacteria</taxon>
        <taxon>Bacillati</taxon>
        <taxon>Bacillota</taxon>
        <taxon>Bacilli</taxon>
        <taxon>Bacillales</taxon>
        <taxon>Bacillaceae</taxon>
        <taxon>Pontibacillus</taxon>
    </lineage>
</organism>
<feature type="compositionally biased region" description="Polar residues" evidence="1">
    <location>
        <begin position="9"/>
        <end position="19"/>
    </location>
</feature>
<evidence type="ECO:0000256" key="1">
    <source>
        <dbReference type="SAM" id="MobiDB-lite"/>
    </source>
</evidence>
<dbReference type="EMBL" id="CP126446">
    <property type="protein sequence ID" value="WIF99343.1"/>
    <property type="molecule type" value="Genomic_DNA"/>
</dbReference>
<evidence type="ECO:0000313" key="2">
    <source>
        <dbReference type="EMBL" id="WIF99343.1"/>
    </source>
</evidence>
<gene>
    <name evidence="2" type="ORF">QNI29_06715</name>
</gene>
<reference evidence="2 3" key="1">
    <citation type="submission" date="2023-05" db="EMBL/GenBank/DDBJ databases">
        <title>Comparative genomics reveals the evidence of polycyclic aromatic hydrocarbons degradation in moderately halophilic genus Pontibacillus.</title>
        <authorList>
            <person name="Yang H."/>
            <person name="Qian Z."/>
        </authorList>
    </citation>
    <scope>NUCLEOTIDE SEQUENCE [LARGE SCALE GENOMIC DNA]</scope>
    <source>
        <strain evidence="3">HN14</strain>
    </source>
</reference>
<evidence type="ECO:0000313" key="3">
    <source>
        <dbReference type="Proteomes" id="UP001236652"/>
    </source>
</evidence>
<feature type="region of interest" description="Disordered" evidence="1">
    <location>
        <begin position="1"/>
        <end position="25"/>
    </location>
</feature>
<protein>
    <submittedName>
        <fullName evidence="2">Uncharacterized protein</fullName>
    </submittedName>
</protein>
<sequence>MLNRYPNVSPISNRRNQQGEVYRAEKTSLSEDKLGDYYGEIEHHSPDTMVQVINEANLFQVGTEIYFKEGSKESFFILFREDVYSLEEVDL</sequence>
<dbReference type="Proteomes" id="UP001236652">
    <property type="component" value="Chromosome"/>
</dbReference>
<name>A0ABY8V1M6_9BACI</name>
<dbReference type="RefSeq" id="WP_231418042.1">
    <property type="nucleotide sequence ID" value="NZ_CP126446.1"/>
</dbReference>
<accession>A0ABY8V1M6</accession>
<keyword evidence="3" id="KW-1185">Reference proteome</keyword>